<dbReference type="OrthoDB" id="289134at2"/>
<gene>
    <name evidence="2" type="ORF">DTL42_06860</name>
</gene>
<organism evidence="2 3">
    <name type="scientific">Bremerella cremea</name>
    <dbReference type="NCBI Taxonomy" id="1031537"/>
    <lineage>
        <taxon>Bacteria</taxon>
        <taxon>Pseudomonadati</taxon>
        <taxon>Planctomycetota</taxon>
        <taxon>Planctomycetia</taxon>
        <taxon>Pirellulales</taxon>
        <taxon>Pirellulaceae</taxon>
        <taxon>Bremerella</taxon>
    </lineage>
</organism>
<evidence type="ECO:0000313" key="3">
    <source>
        <dbReference type="Proteomes" id="UP000253562"/>
    </source>
</evidence>
<sequence length="114" mass="12283">MNLESLGSAKQRSGIVEINRNQYFMIGIVLLALGIQFRLIDSVTLTSEASQFLAKRFAAKSAETSDVPTAFVAAAEQAQISPKRTVKPPQWLGWALISMGGVLVLHSLAMPKPG</sequence>
<name>A0A368KZD6_9BACT</name>
<evidence type="ECO:0000313" key="2">
    <source>
        <dbReference type="EMBL" id="RCS54832.1"/>
    </source>
</evidence>
<keyword evidence="1" id="KW-1133">Transmembrane helix</keyword>
<proteinExistence type="predicted"/>
<dbReference type="EMBL" id="QPEX01000010">
    <property type="protein sequence ID" value="RCS54832.1"/>
    <property type="molecule type" value="Genomic_DNA"/>
</dbReference>
<evidence type="ECO:0000256" key="1">
    <source>
        <dbReference type="SAM" id="Phobius"/>
    </source>
</evidence>
<accession>A0A368KZD6</accession>
<reference evidence="2 3" key="1">
    <citation type="submission" date="2018-07" db="EMBL/GenBank/DDBJ databases">
        <title>Comparative genomes isolates from brazilian mangrove.</title>
        <authorList>
            <person name="De Araujo J.E."/>
            <person name="Taketani R.G."/>
            <person name="Silva M.C.P."/>
            <person name="Lourenco M.V."/>
            <person name="Oliveira V.M."/>
            <person name="Andreote F.D."/>
        </authorList>
    </citation>
    <scope>NUCLEOTIDE SEQUENCE [LARGE SCALE GENOMIC DNA]</scope>
    <source>
        <strain evidence="2 3">HEX PRIS-MGV</strain>
    </source>
</reference>
<dbReference type="RefSeq" id="WP_114367895.1">
    <property type="nucleotide sequence ID" value="NZ_QPEX01000010.1"/>
</dbReference>
<feature type="transmembrane region" description="Helical" evidence="1">
    <location>
        <begin position="21"/>
        <end position="40"/>
    </location>
</feature>
<dbReference type="AlphaFoldDB" id="A0A368KZD6"/>
<feature type="transmembrane region" description="Helical" evidence="1">
    <location>
        <begin position="91"/>
        <end position="109"/>
    </location>
</feature>
<keyword evidence="1" id="KW-0812">Transmembrane</keyword>
<comment type="caution">
    <text evidence="2">The sequence shown here is derived from an EMBL/GenBank/DDBJ whole genome shotgun (WGS) entry which is preliminary data.</text>
</comment>
<keyword evidence="1" id="KW-0472">Membrane</keyword>
<protein>
    <submittedName>
        <fullName evidence="2">Uncharacterized protein</fullName>
    </submittedName>
</protein>
<dbReference type="Proteomes" id="UP000253562">
    <property type="component" value="Unassembled WGS sequence"/>
</dbReference>